<name>A0A8H6HW37_9AGAR</name>
<proteinExistence type="predicted"/>
<sequence length="451" mass="49933">MPAWRNTPSSTHPQSPRSTAVSKHHVYCTLHPRFSTLFLEADSIISLRFFPFYNISTYAWPVHARLKLECGGMGGLRTECYGIQPFGAPPRLRATIATIARLTADACWTHVSGGKDFSNERREYEAFVTMSLPSPTPSRQDESCELVHSSRLLSVFQLRVPEYNTGIYGAARFLGSAVHTDTPGGAQALYKETLAQRCDSEVKSIYSNCTVSSYNPYDQHNVETHHIAHRQQRKTYGKRIASAVSVSILTDCEVGRGHATTEQPPCDRRYPKSDSGRREAQELREEHKGVEGGAVGVGREWEWVVCEADCPGLKLESQDTPGQSFRQSTRALVSSEGIKNSSPIQFAALSLIYRYLGSVSNRPEGEISHRMDVLTTHHSPKTLLWIVYAIDGWMWGGVELDSWGFARRCGGPSAEEAPAVSRTVHSVIHSATLGVDNTIGELLKPLNGLIE</sequence>
<gene>
    <name evidence="2" type="ORF">DFP72DRAFT_848574</name>
</gene>
<comment type="caution">
    <text evidence="2">The sequence shown here is derived from an EMBL/GenBank/DDBJ whole genome shotgun (WGS) entry which is preliminary data.</text>
</comment>
<organism evidence="2 3">
    <name type="scientific">Ephemerocybe angulata</name>
    <dbReference type="NCBI Taxonomy" id="980116"/>
    <lineage>
        <taxon>Eukaryota</taxon>
        <taxon>Fungi</taxon>
        <taxon>Dikarya</taxon>
        <taxon>Basidiomycota</taxon>
        <taxon>Agaricomycotina</taxon>
        <taxon>Agaricomycetes</taxon>
        <taxon>Agaricomycetidae</taxon>
        <taxon>Agaricales</taxon>
        <taxon>Agaricineae</taxon>
        <taxon>Psathyrellaceae</taxon>
        <taxon>Ephemerocybe</taxon>
    </lineage>
</organism>
<dbReference type="AlphaFoldDB" id="A0A8H6HW37"/>
<evidence type="ECO:0000256" key="1">
    <source>
        <dbReference type="SAM" id="MobiDB-lite"/>
    </source>
</evidence>
<evidence type="ECO:0000313" key="2">
    <source>
        <dbReference type="EMBL" id="KAF6753985.1"/>
    </source>
</evidence>
<evidence type="ECO:0000313" key="3">
    <source>
        <dbReference type="Proteomes" id="UP000521943"/>
    </source>
</evidence>
<reference evidence="2 3" key="1">
    <citation type="submission" date="2020-07" db="EMBL/GenBank/DDBJ databases">
        <title>Comparative genomics of pyrophilous fungi reveals a link between fire events and developmental genes.</title>
        <authorList>
            <consortium name="DOE Joint Genome Institute"/>
            <person name="Steindorff A.S."/>
            <person name="Carver A."/>
            <person name="Calhoun S."/>
            <person name="Stillman K."/>
            <person name="Liu H."/>
            <person name="Lipzen A."/>
            <person name="Pangilinan J."/>
            <person name="Labutti K."/>
            <person name="Bruns T.D."/>
            <person name="Grigoriev I.V."/>
        </authorList>
    </citation>
    <scope>NUCLEOTIDE SEQUENCE [LARGE SCALE GENOMIC DNA]</scope>
    <source>
        <strain evidence="2 3">CBS 144469</strain>
    </source>
</reference>
<keyword evidence="3" id="KW-1185">Reference proteome</keyword>
<accession>A0A8H6HW37</accession>
<dbReference type="Proteomes" id="UP000521943">
    <property type="component" value="Unassembled WGS sequence"/>
</dbReference>
<feature type="compositionally biased region" description="Basic and acidic residues" evidence="1">
    <location>
        <begin position="265"/>
        <end position="289"/>
    </location>
</feature>
<feature type="region of interest" description="Disordered" evidence="1">
    <location>
        <begin position="257"/>
        <end position="289"/>
    </location>
</feature>
<protein>
    <submittedName>
        <fullName evidence="2">Uncharacterized protein</fullName>
    </submittedName>
</protein>
<dbReference type="EMBL" id="JACGCI010000036">
    <property type="protein sequence ID" value="KAF6753985.1"/>
    <property type="molecule type" value="Genomic_DNA"/>
</dbReference>